<comment type="caution">
    <text evidence="2">The sequence shown here is derived from an EMBL/GenBank/DDBJ whole genome shotgun (WGS) entry which is preliminary data.</text>
</comment>
<dbReference type="CDD" id="cd03714">
    <property type="entry name" value="RT_DIRS1"/>
    <property type="match status" value="1"/>
</dbReference>
<sequence>MDTMPKVINLVKPNDWAISLDLSDAYFHVPIFQGHRQYMRFCVQNQCYQWKAMCFGPTCAPRIFTKIVSVVAAYLRAQNVRMVVYLDDWMIINQDKIQLLKDREKCLNLIVSLGFIINREKSSLIPSQSVTYLGGVFHLQKGIVVPTLERIQKLQMLIQNMQNGKTIAFNFLRILGVMASCIELIPNARLHMRPIQLHLLSFWNPICKDMTLEIPFTQHLKFHLLWWTNSVNTLKGRSLVSPISIVTVTTDASKSGFGGYVGNQIFQGEWSPQQKEWHINCLEMKAVYLTMKHFISLLTNKCVLIRSDNTSVVQYINRQGGTKSTSLCLLTWELWQMAIQNKIVLKAAHIMGKKNVLADQLSRVKIRQTEWTLNKTIVNQIFHLWGSPMIDLFASWENRQTEDDD</sequence>
<dbReference type="Pfam" id="PF00078">
    <property type="entry name" value="RVT_1"/>
    <property type="match status" value="1"/>
</dbReference>
<dbReference type="AlphaFoldDB" id="A0A8B6CU85"/>
<dbReference type="Proteomes" id="UP000596742">
    <property type="component" value="Unassembled WGS sequence"/>
</dbReference>
<dbReference type="GO" id="GO:0003676">
    <property type="term" value="F:nucleic acid binding"/>
    <property type="evidence" value="ECO:0007669"/>
    <property type="project" value="InterPro"/>
</dbReference>
<organism evidence="2 4">
    <name type="scientific">Mytilus galloprovincialis</name>
    <name type="common">Mediterranean mussel</name>
    <dbReference type="NCBI Taxonomy" id="29158"/>
    <lineage>
        <taxon>Eukaryota</taxon>
        <taxon>Metazoa</taxon>
        <taxon>Spiralia</taxon>
        <taxon>Lophotrochozoa</taxon>
        <taxon>Mollusca</taxon>
        <taxon>Bivalvia</taxon>
        <taxon>Autobranchia</taxon>
        <taxon>Pteriomorphia</taxon>
        <taxon>Mytilida</taxon>
        <taxon>Mytiloidea</taxon>
        <taxon>Mytilidae</taxon>
        <taxon>Mytilinae</taxon>
        <taxon>Mytilus</taxon>
    </lineage>
</organism>
<protein>
    <recommendedName>
        <fullName evidence="1">Reverse transcriptase domain-containing protein</fullName>
    </recommendedName>
</protein>
<evidence type="ECO:0000313" key="2">
    <source>
        <dbReference type="EMBL" id="VDI09965.1"/>
    </source>
</evidence>
<dbReference type="Gene3D" id="3.30.70.270">
    <property type="match status" value="1"/>
</dbReference>
<dbReference type="EMBL" id="UYJE01007875">
    <property type="protein sequence ID" value="VDI58743.1"/>
    <property type="molecule type" value="Genomic_DNA"/>
</dbReference>
<dbReference type="InterPro" id="IPR036397">
    <property type="entry name" value="RNaseH_sf"/>
</dbReference>
<dbReference type="GO" id="GO:0006259">
    <property type="term" value="P:DNA metabolic process"/>
    <property type="evidence" value="ECO:0007669"/>
    <property type="project" value="UniProtKB-ARBA"/>
</dbReference>
<name>A0A8B6CU85_MYTGA</name>
<dbReference type="PANTHER" id="PTHR33050:SF7">
    <property type="entry name" value="RIBONUCLEASE H"/>
    <property type="match status" value="1"/>
</dbReference>
<reference evidence="2" key="1">
    <citation type="submission" date="2018-11" db="EMBL/GenBank/DDBJ databases">
        <authorList>
            <person name="Alioto T."/>
            <person name="Alioto T."/>
        </authorList>
    </citation>
    <scope>NUCLEOTIDE SEQUENCE</scope>
</reference>
<dbReference type="InterPro" id="IPR043128">
    <property type="entry name" value="Rev_trsase/Diguanyl_cyclase"/>
</dbReference>
<dbReference type="PROSITE" id="PS50878">
    <property type="entry name" value="RT_POL"/>
    <property type="match status" value="1"/>
</dbReference>
<dbReference type="InterPro" id="IPR043502">
    <property type="entry name" value="DNA/RNA_pol_sf"/>
</dbReference>
<dbReference type="EMBL" id="UYJE01002359">
    <property type="protein sequence ID" value="VDI09965.1"/>
    <property type="molecule type" value="Genomic_DNA"/>
</dbReference>
<dbReference type="InterPro" id="IPR000477">
    <property type="entry name" value="RT_dom"/>
</dbReference>
<gene>
    <name evidence="3" type="ORF">MGAL_10B066734</name>
    <name evidence="2" type="ORF">MGAL_10B080315</name>
</gene>
<keyword evidence="4" id="KW-1185">Reference proteome</keyword>
<proteinExistence type="predicted"/>
<accession>A0A8B6CU85</accession>
<evidence type="ECO:0000313" key="3">
    <source>
        <dbReference type="EMBL" id="VDI58743.1"/>
    </source>
</evidence>
<dbReference type="InterPro" id="IPR052055">
    <property type="entry name" value="Hepadnavirus_pol/RT"/>
</dbReference>
<dbReference type="OrthoDB" id="6782814at2759"/>
<dbReference type="PANTHER" id="PTHR33050">
    <property type="entry name" value="REVERSE TRANSCRIPTASE DOMAIN-CONTAINING PROTEIN"/>
    <property type="match status" value="1"/>
</dbReference>
<feature type="domain" description="Reverse transcriptase" evidence="1">
    <location>
        <begin position="1"/>
        <end position="137"/>
    </location>
</feature>
<evidence type="ECO:0000259" key="1">
    <source>
        <dbReference type="PROSITE" id="PS50878"/>
    </source>
</evidence>
<dbReference type="Gene3D" id="3.10.10.10">
    <property type="entry name" value="HIV Type 1 Reverse Transcriptase, subunit A, domain 1"/>
    <property type="match status" value="1"/>
</dbReference>
<dbReference type="CDD" id="cd09275">
    <property type="entry name" value="RNase_HI_RT_DIRS1"/>
    <property type="match status" value="1"/>
</dbReference>
<dbReference type="Gene3D" id="3.30.420.10">
    <property type="entry name" value="Ribonuclease H-like superfamily/Ribonuclease H"/>
    <property type="match status" value="1"/>
</dbReference>
<dbReference type="SUPFAM" id="SSF56672">
    <property type="entry name" value="DNA/RNA polymerases"/>
    <property type="match status" value="1"/>
</dbReference>
<evidence type="ECO:0000313" key="4">
    <source>
        <dbReference type="Proteomes" id="UP000596742"/>
    </source>
</evidence>